<dbReference type="InterPro" id="IPR008949">
    <property type="entry name" value="Isoprenoid_synthase_dom_sf"/>
</dbReference>
<dbReference type="Pfam" id="PF00348">
    <property type="entry name" value="polyprenyl_synt"/>
    <property type="match status" value="1"/>
</dbReference>
<dbReference type="EMBL" id="JBHSFK010000008">
    <property type="protein sequence ID" value="MFC4500616.1"/>
    <property type="molecule type" value="Genomic_DNA"/>
</dbReference>
<dbReference type="Proteomes" id="UP001595839">
    <property type="component" value="Unassembled WGS sequence"/>
</dbReference>
<reference evidence="3" key="1">
    <citation type="journal article" date="2019" name="Int. J. Syst. Evol. Microbiol.">
        <title>The Global Catalogue of Microorganisms (GCM) 10K type strain sequencing project: providing services to taxonomists for standard genome sequencing and annotation.</title>
        <authorList>
            <consortium name="The Broad Institute Genomics Platform"/>
            <consortium name="The Broad Institute Genome Sequencing Center for Infectious Disease"/>
            <person name="Wu L."/>
            <person name="Ma J."/>
        </authorList>
    </citation>
    <scope>NUCLEOTIDE SEQUENCE [LARGE SCALE GENOMIC DNA]</scope>
    <source>
        <strain evidence="3">CGMCC 4.7177</strain>
    </source>
</reference>
<keyword evidence="1" id="KW-0808">Transferase</keyword>
<comment type="caution">
    <text evidence="2">The sequence shown here is derived from an EMBL/GenBank/DDBJ whole genome shotgun (WGS) entry which is preliminary data.</text>
</comment>
<keyword evidence="3" id="KW-1185">Reference proteome</keyword>
<name>A0ABV9APD5_9ACTN</name>
<proteinExistence type="inferred from homology"/>
<accession>A0ABV9APD5</accession>
<dbReference type="Gene3D" id="1.10.600.10">
    <property type="entry name" value="Farnesyl Diphosphate Synthase"/>
    <property type="match status" value="1"/>
</dbReference>
<sequence length="335" mass="36015">MTSKDTQAAYDLLLQHQRQLAPAVNSAVRTACADAPELERAVLALLETDASSGSPFRLLALPVHGALTGDVEPAVPVCVLSRLWWAGAEILDDVMDGQFDPRTAGLSAAAVTVASTACLTLLPQEIIVRQRFPDELKAAFGRELNRATIESADGQLADVAQDTTSDFWKRTMTGYVGKTGAAYGRDAAMAAMLAGRTEQEVRGWRVFGRLFGVLRQTANDRAPATAEQDADLANGTPTLLLAYALETLPPAEAEELGRAHAHAPRDAHARGAVWDRLRRPDVAAGYDRRIATLRQRSCELLQQLAAPSPHRDVIQWMVGVSAESSQLTDQDGIAA</sequence>
<evidence type="ECO:0000256" key="1">
    <source>
        <dbReference type="RuleBase" id="RU004466"/>
    </source>
</evidence>
<comment type="similarity">
    <text evidence="1">Belongs to the FPP/GGPP synthase family.</text>
</comment>
<evidence type="ECO:0000313" key="2">
    <source>
        <dbReference type="EMBL" id="MFC4500616.1"/>
    </source>
</evidence>
<dbReference type="InterPro" id="IPR000092">
    <property type="entry name" value="Polyprenyl_synt"/>
</dbReference>
<evidence type="ECO:0000313" key="3">
    <source>
        <dbReference type="Proteomes" id="UP001595839"/>
    </source>
</evidence>
<protein>
    <submittedName>
        <fullName evidence="2">Polyprenyl synthetase family protein</fullName>
    </submittedName>
</protein>
<dbReference type="SUPFAM" id="SSF48576">
    <property type="entry name" value="Terpenoid synthases"/>
    <property type="match status" value="1"/>
</dbReference>
<gene>
    <name evidence="2" type="ORF">ACFPIH_13950</name>
</gene>
<dbReference type="RefSeq" id="WP_381171548.1">
    <property type="nucleotide sequence ID" value="NZ_JBHSFK010000008.1"/>
</dbReference>
<organism evidence="2 3">
    <name type="scientific">Streptomyces vulcanius</name>
    <dbReference type="NCBI Taxonomy" id="1441876"/>
    <lineage>
        <taxon>Bacteria</taxon>
        <taxon>Bacillati</taxon>
        <taxon>Actinomycetota</taxon>
        <taxon>Actinomycetes</taxon>
        <taxon>Kitasatosporales</taxon>
        <taxon>Streptomycetaceae</taxon>
        <taxon>Streptomyces</taxon>
    </lineage>
</organism>